<feature type="compositionally biased region" description="Basic and acidic residues" evidence="1">
    <location>
        <begin position="161"/>
        <end position="170"/>
    </location>
</feature>
<evidence type="ECO:0000256" key="1">
    <source>
        <dbReference type="SAM" id="MobiDB-lite"/>
    </source>
</evidence>
<dbReference type="EMBL" id="CAFAAD010000174">
    <property type="protein sequence ID" value="CAB4804507.1"/>
    <property type="molecule type" value="Genomic_DNA"/>
</dbReference>
<feature type="compositionally biased region" description="Basic and acidic residues" evidence="1">
    <location>
        <begin position="114"/>
        <end position="126"/>
    </location>
</feature>
<dbReference type="EMBL" id="CAFBOK010000258">
    <property type="protein sequence ID" value="CAB4998034.1"/>
    <property type="molecule type" value="Genomic_DNA"/>
</dbReference>
<organism evidence="2">
    <name type="scientific">freshwater metagenome</name>
    <dbReference type="NCBI Taxonomy" id="449393"/>
    <lineage>
        <taxon>unclassified sequences</taxon>
        <taxon>metagenomes</taxon>
        <taxon>ecological metagenomes</taxon>
    </lineage>
</organism>
<dbReference type="AlphaFoldDB" id="A0A6J6YG19"/>
<accession>A0A6J6YG19</accession>
<reference evidence="2" key="1">
    <citation type="submission" date="2020-05" db="EMBL/GenBank/DDBJ databases">
        <authorList>
            <person name="Chiriac C."/>
            <person name="Salcher M."/>
            <person name="Ghai R."/>
            <person name="Kavagutti S V."/>
        </authorList>
    </citation>
    <scope>NUCLEOTIDE SEQUENCE</scope>
</reference>
<proteinExistence type="predicted"/>
<gene>
    <name evidence="2" type="ORF">UFOPK2969_01654</name>
    <name evidence="3" type="ORF">UFOPK3927_01710</name>
</gene>
<feature type="region of interest" description="Disordered" evidence="1">
    <location>
        <begin position="109"/>
        <end position="170"/>
    </location>
</feature>
<evidence type="ECO:0000313" key="2">
    <source>
        <dbReference type="EMBL" id="CAB4804507.1"/>
    </source>
</evidence>
<name>A0A6J6YG19_9ZZZZ</name>
<evidence type="ECO:0000313" key="3">
    <source>
        <dbReference type="EMBL" id="CAB4998034.1"/>
    </source>
</evidence>
<protein>
    <submittedName>
        <fullName evidence="2">Unannotated protein</fullName>
    </submittedName>
</protein>
<sequence length="170" mass="19255">MLRFEQPPPFCRRWDRLLPDPQQLLRPERRPLLRQKAVPSATMAGNVSRLTPCHPLPRLARTQEGQNHRISRQGSSPDAGAMLRNPCCRIFTERPICRNASPPIRLRLHRRPRDRLARGDRGDASRHGGAAKNLEKSLFPAREILNLPQPSQAPPCSPHSGHYDRDHGGS</sequence>
<feature type="region of interest" description="Disordered" evidence="1">
    <location>
        <begin position="60"/>
        <end position="82"/>
    </location>
</feature>